<dbReference type="GO" id="GO:0016491">
    <property type="term" value="F:oxidoreductase activity"/>
    <property type="evidence" value="ECO:0007669"/>
    <property type="project" value="UniProtKB-KW"/>
</dbReference>
<dbReference type="InterPro" id="IPR001663">
    <property type="entry name" value="Rng_hydr_dOase-A"/>
</dbReference>
<dbReference type="PANTHER" id="PTHR43756:SF1">
    <property type="entry name" value="3-PHENYLPROPIONATE_CINNAMIC ACID DIOXYGENASE SUBUNIT ALPHA"/>
    <property type="match status" value="1"/>
</dbReference>
<dbReference type="AlphaFoldDB" id="Q7X5N2"/>
<dbReference type="SUPFAM" id="SSF55961">
    <property type="entry name" value="Bet v1-like"/>
    <property type="match status" value="1"/>
</dbReference>
<accession>Q7X5N2</accession>
<dbReference type="Gene3D" id="3.90.380.10">
    <property type="entry name" value="Naphthalene 1,2-dioxygenase Alpha Subunit, Chain A, domain 1"/>
    <property type="match status" value="1"/>
</dbReference>
<dbReference type="PROSITE" id="PS51296">
    <property type="entry name" value="RIESKE"/>
    <property type="match status" value="1"/>
</dbReference>
<keyword evidence="6" id="KW-0411">Iron-sulfur</keyword>
<dbReference type="GO" id="GO:0005506">
    <property type="term" value="F:iron ion binding"/>
    <property type="evidence" value="ECO:0007669"/>
    <property type="project" value="InterPro"/>
</dbReference>
<protein>
    <recommendedName>
        <fullName evidence="8">Rieske domain-containing protein</fullName>
    </recommendedName>
</protein>
<sequence length="511" mass="59411">MPAGEGRRVRRYPHPLHPWRADQLRPDLLRLRREQRRGLPYRRLRFHRPANHARPRRGHRRLCTHRPALPAGRLREGGRSCGDQLRGDDRPRRQYRRRRRGGHGRGGVQGRGGRTDRGRQSGPGYFQQVKVVDVDMTRHALDAAHYTEPQTLALERERLFGRLWIFVGFSSMVRERNQFFTRKIAGVPVVVQRTESGIRAFLNQCPHRLSAIQTECTGQRPLVCPYHAWSFGAEGQLQGIPNSSLYQFSAEERARIGLRKLHLEEVEQLLFVNLADDPLPLREQFDDGFLETLREVSSHLDTRLIYSCHKVRYNWKLNMENVKDYNHVPFVHPKTFLPVMTAPVRGLAREAAVPSEVLRLLQEGETPELRSLSFPTKAPIQPYKSWFSDLCEGYGDEHAYYNWFIYPNVNFCSVRGEHFLLQQYDPVAPGETDYHLWMMTARRKDPKTDFSALLSTLIRGERNVIGEDTLVLERLQEGLGAHSPPFMHGDYEVQLVRQHLWYRAQVLGERA</sequence>
<dbReference type="InterPro" id="IPR015879">
    <property type="entry name" value="Ring_hydroxy_dOase_asu_C_dom"/>
</dbReference>
<name>Q7X5N2_PSEAI</name>
<evidence type="ECO:0000256" key="3">
    <source>
        <dbReference type="ARBA" id="ARBA00022723"/>
    </source>
</evidence>
<evidence type="ECO:0000256" key="2">
    <source>
        <dbReference type="ARBA" id="ARBA00022714"/>
    </source>
</evidence>
<evidence type="ECO:0000256" key="5">
    <source>
        <dbReference type="ARBA" id="ARBA00023004"/>
    </source>
</evidence>
<evidence type="ECO:0000313" key="9">
    <source>
        <dbReference type="EMBL" id="AAP35717.1"/>
    </source>
</evidence>
<dbReference type="GO" id="GO:0051537">
    <property type="term" value="F:2 iron, 2 sulfur cluster binding"/>
    <property type="evidence" value="ECO:0007669"/>
    <property type="project" value="UniProtKB-KW"/>
</dbReference>
<dbReference type="CDD" id="cd03469">
    <property type="entry name" value="Rieske_RO_Alpha_N"/>
    <property type="match status" value="1"/>
</dbReference>
<dbReference type="InterPro" id="IPR017941">
    <property type="entry name" value="Rieske_2Fe-2S"/>
</dbReference>
<keyword evidence="3" id="KW-0479">Metal-binding</keyword>
<proteinExistence type="inferred from homology"/>
<feature type="domain" description="Rieske" evidence="8">
    <location>
        <begin position="164"/>
        <end position="272"/>
    </location>
</feature>
<organism evidence="9">
    <name type="scientific">Pseudomonas aeruginosa</name>
    <dbReference type="NCBI Taxonomy" id="287"/>
    <lineage>
        <taxon>Bacteria</taxon>
        <taxon>Pseudomonadati</taxon>
        <taxon>Pseudomonadota</taxon>
        <taxon>Gammaproteobacteria</taxon>
        <taxon>Pseudomonadales</taxon>
        <taxon>Pseudomonadaceae</taxon>
        <taxon>Pseudomonas</taxon>
    </lineage>
</organism>
<evidence type="ECO:0000256" key="4">
    <source>
        <dbReference type="ARBA" id="ARBA00023002"/>
    </source>
</evidence>
<evidence type="ECO:0000256" key="1">
    <source>
        <dbReference type="ARBA" id="ARBA00008751"/>
    </source>
</evidence>
<dbReference type="Pfam" id="PF00355">
    <property type="entry name" value="Rieske"/>
    <property type="match status" value="1"/>
</dbReference>
<feature type="compositionally biased region" description="Basic residues" evidence="7">
    <location>
        <begin position="45"/>
        <end position="64"/>
    </location>
</feature>
<keyword evidence="2" id="KW-0001">2Fe-2S</keyword>
<evidence type="ECO:0000256" key="6">
    <source>
        <dbReference type="ARBA" id="ARBA00023014"/>
    </source>
</evidence>
<dbReference type="PANTHER" id="PTHR43756">
    <property type="entry name" value="CHOLINE MONOOXYGENASE, CHLOROPLASTIC"/>
    <property type="match status" value="1"/>
</dbReference>
<dbReference type="CDD" id="cd00680">
    <property type="entry name" value="RHO_alpha_C"/>
    <property type="match status" value="1"/>
</dbReference>
<dbReference type="SUPFAM" id="SSF50022">
    <property type="entry name" value="ISP domain"/>
    <property type="match status" value="1"/>
</dbReference>
<keyword evidence="4" id="KW-0560">Oxidoreductase</keyword>
<feature type="region of interest" description="Disordered" evidence="7">
    <location>
        <begin position="45"/>
        <end position="124"/>
    </location>
</feature>
<evidence type="ECO:0000259" key="8">
    <source>
        <dbReference type="PROSITE" id="PS51296"/>
    </source>
</evidence>
<feature type="compositionally biased region" description="Basic residues" evidence="7">
    <location>
        <begin position="93"/>
        <end position="103"/>
    </location>
</feature>
<dbReference type="Pfam" id="PF00848">
    <property type="entry name" value="Ring_hydroxyl_A"/>
    <property type="match status" value="1"/>
</dbReference>
<keyword evidence="5" id="KW-0408">Iron</keyword>
<dbReference type="EMBL" id="AY280452">
    <property type="protein sequence ID" value="AAP35717.1"/>
    <property type="molecule type" value="Genomic_DNA"/>
</dbReference>
<evidence type="ECO:0000256" key="7">
    <source>
        <dbReference type="SAM" id="MobiDB-lite"/>
    </source>
</evidence>
<dbReference type="Gene3D" id="2.102.10.10">
    <property type="entry name" value="Rieske [2Fe-2S] iron-sulphur domain"/>
    <property type="match status" value="1"/>
</dbReference>
<dbReference type="PRINTS" id="PR00090">
    <property type="entry name" value="RNGDIOXGNASE"/>
</dbReference>
<comment type="similarity">
    <text evidence="1">Belongs to the bacterial ring-hydroxylating dioxygenase alpha subunit family.</text>
</comment>
<reference evidence="9" key="1">
    <citation type="journal article" date="2004" name="J. Bacteriol.">
        <title>Sequence polymorphism in the glycosylation island and flagellins of Pseudomonas aeruginosa.</title>
        <authorList>
            <person name="Arora S.K."/>
            <person name="Wolfgang M.C."/>
            <person name="Lory S."/>
            <person name="Ramphal R."/>
        </authorList>
    </citation>
    <scope>NUCLEOTIDE SEQUENCE</scope>
    <source>
        <strain evidence="9">JJ692</strain>
    </source>
</reference>
<dbReference type="InterPro" id="IPR036922">
    <property type="entry name" value="Rieske_2Fe-2S_sf"/>
</dbReference>